<comment type="similarity">
    <text evidence="2 5">Belongs to the RecX family.</text>
</comment>
<dbReference type="PANTHER" id="PTHR33602:SF1">
    <property type="entry name" value="REGULATORY PROTEIN RECX FAMILY PROTEIN"/>
    <property type="match status" value="1"/>
</dbReference>
<dbReference type="InterPro" id="IPR053924">
    <property type="entry name" value="RecX_HTH_2nd"/>
</dbReference>
<evidence type="ECO:0000256" key="5">
    <source>
        <dbReference type="HAMAP-Rule" id="MF_01114"/>
    </source>
</evidence>
<keyword evidence="8" id="KW-1185">Reference proteome</keyword>
<dbReference type="RefSeq" id="WP_257771695.1">
    <property type="nucleotide sequence ID" value="NZ_CP102480.1"/>
</dbReference>
<gene>
    <name evidence="5" type="primary">recX</name>
    <name evidence="7" type="ORF">NUH88_09545</name>
</gene>
<proteinExistence type="inferred from homology"/>
<dbReference type="AlphaFoldDB" id="A0A9J7AVW8"/>
<dbReference type="Pfam" id="PF02631">
    <property type="entry name" value="RecX_HTH2"/>
    <property type="match status" value="1"/>
</dbReference>
<evidence type="ECO:0000313" key="8">
    <source>
        <dbReference type="Proteomes" id="UP001060336"/>
    </source>
</evidence>
<dbReference type="EMBL" id="CP102480">
    <property type="protein sequence ID" value="UUX51931.1"/>
    <property type="molecule type" value="Genomic_DNA"/>
</dbReference>
<dbReference type="KEGG" id="naci:NUH88_09545"/>
<sequence>MSELSESGKTGPRRTRKIPKRITESYLKNVALWYLERYASSAANLRNVLMRRVRESAAYHDTDPADGAAMVEELIRRYAEAGILNDRLFAETRARSLAARGSSEKMIRRKLMEKGVPPGDIDGALETVREEGGSELDAACRYARRRRIGPFRSAEKRAETRDRDLAALARQGFSFDIAATVVDAESPGVLDAELNFADRY</sequence>
<comment type="subcellular location">
    <subcellularLocation>
        <location evidence="1 5">Cytoplasm</location>
    </subcellularLocation>
</comment>
<evidence type="ECO:0000313" key="7">
    <source>
        <dbReference type="EMBL" id="UUX51931.1"/>
    </source>
</evidence>
<dbReference type="InterPro" id="IPR036388">
    <property type="entry name" value="WH-like_DNA-bd_sf"/>
</dbReference>
<dbReference type="Gene3D" id="1.10.10.10">
    <property type="entry name" value="Winged helix-like DNA-binding domain superfamily/Winged helix DNA-binding domain"/>
    <property type="match status" value="1"/>
</dbReference>
<evidence type="ECO:0000256" key="3">
    <source>
        <dbReference type="ARBA" id="ARBA00018111"/>
    </source>
</evidence>
<accession>A0A9J7AVW8</accession>
<comment type="function">
    <text evidence="5">Modulates RecA activity.</text>
</comment>
<evidence type="ECO:0000259" key="6">
    <source>
        <dbReference type="Pfam" id="PF02631"/>
    </source>
</evidence>
<dbReference type="Proteomes" id="UP001060336">
    <property type="component" value="Chromosome"/>
</dbReference>
<protein>
    <recommendedName>
        <fullName evidence="3 5">Regulatory protein RecX</fullName>
    </recommendedName>
</protein>
<evidence type="ECO:0000256" key="4">
    <source>
        <dbReference type="ARBA" id="ARBA00022490"/>
    </source>
</evidence>
<dbReference type="GO" id="GO:0006282">
    <property type="term" value="P:regulation of DNA repair"/>
    <property type="evidence" value="ECO:0007669"/>
    <property type="project" value="UniProtKB-UniRule"/>
</dbReference>
<dbReference type="HAMAP" id="MF_01114">
    <property type="entry name" value="RecX"/>
    <property type="match status" value="1"/>
</dbReference>
<reference evidence="7" key="1">
    <citation type="submission" date="2022-08" db="EMBL/GenBank/DDBJ databases">
        <title>Nisaea acidiphila sp. nov., isolated from a marine algal debris and emended description of the genus Nisaea Urios et al. 2008.</title>
        <authorList>
            <person name="Kwon K."/>
        </authorList>
    </citation>
    <scope>NUCLEOTIDE SEQUENCE</scope>
    <source>
        <strain evidence="7">MEBiC11861</strain>
    </source>
</reference>
<evidence type="ECO:0000256" key="1">
    <source>
        <dbReference type="ARBA" id="ARBA00004496"/>
    </source>
</evidence>
<feature type="domain" description="RecX second three-helical" evidence="6">
    <location>
        <begin position="85"/>
        <end position="125"/>
    </location>
</feature>
<evidence type="ECO:0000256" key="2">
    <source>
        <dbReference type="ARBA" id="ARBA00009695"/>
    </source>
</evidence>
<name>A0A9J7AVW8_9PROT</name>
<dbReference type="GO" id="GO:0005737">
    <property type="term" value="C:cytoplasm"/>
    <property type="evidence" value="ECO:0007669"/>
    <property type="project" value="UniProtKB-SubCell"/>
</dbReference>
<organism evidence="7 8">
    <name type="scientific">Nisaea acidiphila</name>
    <dbReference type="NCBI Taxonomy" id="1862145"/>
    <lineage>
        <taxon>Bacteria</taxon>
        <taxon>Pseudomonadati</taxon>
        <taxon>Pseudomonadota</taxon>
        <taxon>Alphaproteobacteria</taxon>
        <taxon>Rhodospirillales</taxon>
        <taxon>Thalassobaculaceae</taxon>
        <taxon>Nisaea</taxon>
    </lineage>
</organism>
<keyword evidence="4 5" id="KW-0963">Cytoplasm</keyword>
<dbReference type="InterPro" id="IPR003783">
    <property type="entry name" value="Regulatory_RecX"/>
</dbReference>
<dbReference type="PANTHER" id="PTHR33602">
    <property type="entry name" value="REGULATORY PROTEIN RECX FAMILY PROTEIN"/>
    <property type="match status" value="1"/>
</dbReference>